<evidence type="ECO:0000313" key="3">
    <source>
        <dbReference type="Proteomes" id="UP000637906"/>
    </source>
</evidence>
<keyword evidence="3" id="KW-1185">Reference proteome</keyword>
<keyword evidence="1" id="KW-0472">Membrane</keyword>
<dbReference type="AlphaFoldDB" id="A0A8J3MLZ4"/>
<protein>
    <submittedName>
        <fullName evidence="2">Uncharacterized protein</fullName>
    </submittedName>
</protein>
<name>A0A8J3MLZ4_9RICK</name>
<accession>A0A8J3MLZ4</accession>
<organism evidence="2 3">
    <name type="scientific">Candidatus Mesenet longicola</name>
    <dbReference type="NCBI Taxonomy" id="1892558"/>
    <lineage>
        <taxon>Bacteria</taxon>
        <taxon>Pseudomonadati</taxon>
        <taxon>Pseudomonadota</taxon>
        <taxon>Alphaproteobacteria</taxon>
        <taxon>Rickettsiales</taxon>
        <taxon>Anaplasmataceae</taxon>
        <taxon>Candidatus Mesenet</taxon>
    </lineage>
</organism>
<comment type="caution">
    <text evidence="2">The sequence shown here is derived from an EMBL/GenBank/DDBJ whole genome shotgun (WGS) entry which is preliminary data.</text>
</comment>
<dbReference type="EMBL" id="BNGU01000013">
    <property type="protein sequence ID" value="GHM59419.1"/>
    <property type="molecule type" value="Genomic_DNA"/>
</dbReference>
<feature type="transmembrane region" description="Helical" evidence="1">
    <location>
        <begin position="12"/>
        <end position="28"/>
    </location>
</feature>
<keyword evidence="1" id="KW-1133">Transmembrane helix</keyword>
<proteinExistence type="predicted"/>
<gene>
    <name evidence="2" type="ORF">sL5_04120</name>
</gene>
<dbReference type="NCBIfam" id="NF038243">
    <property type="entry name" value="TRP75_fam_Nterm"/>
    <property type="match status" value="1"/>
</dbReference>
<reference evidence="2 3" key="1">
    <citation type="journal article" date="2021" name="Microb. Ecol.">
        <title>Candidatus Mesenet longicola: Novel Endosymbionts of Brontispa longissima that Induce Cytoplasmic Incompatibility.</title>
        <authorList>
            <person name="Takano S."/>
            <person name="Gotoh Y."/>
            <person name="Hayashi T."/>
        </authorList>
    </citation>
    <scope>NUCLEOTIDE SEQUENCE [LARGE SCALE GENOMIC DNA]</scope>
    <source>
        <strain evidence="2">L5</strain>
    </source>
</reference>
<keyword evidence="1" id="KW-0812">Transmembrane</keyword>
<dbReference type="Proteomes" id="UP000637906">
    <property type="component" value="Unassembled WGS sequence"/>
</dbReference>
<sequence length="240" mass="27894">MYCLAELMRSLINSFFLIICFFFIFCGSNKKIQFSKKYIPVYNPGGEYFFYDQKFSKSYELYQKRQKEKTTLGYNYVPKIDKPEKMVSQSDKLNTQFTDDNVFIDDGSAMVNSYGIDLTRLKGAKFIEIIDDSSDYEYSHERKKPSFMTLLQKIEDGFEEIGHDVSLKVKNLNKKKSMNPSNQETIVNFNNHSKTECSCCDDSTGIQKESNEISNIEVEASEDELIKDEFTEEEAEIDTE</sequence>
<evidence type="ECO:0000313" key="2">
    <source>
        <dbReference type="EMBL" id="GHM59419.1"/>
    </source>
</evidence>
<evidence type="ECO:0000256" key="1">
    <source>
        <dbReference type="SAM" id="Phobius"/>
    </source>
</evidence>